<evidence type="ECO:0000313" key="2">
    <source>
        <dbReference type="Proteomes" id="UP000469452"/>
    </source>
</evidence>
<accession>A0A6A5ACE1</accession>
<organism evidence="1 2">
    <name type="scientific">Aphanomyces astaci</name>
    <name type="common">Crayfish plague agent</name>
    <dbReference type="NCBI Taxonomy" id="112090"/>
    <lineage>
        <taxon>Eukaryota</taxon>
        <taxon>Sar</taxon>
        <taxon>Stramenopiles</taxon>
        <taxon>Oomycota</taxon>
        <taxon>Saprolegniomycetes</taxon>
        <taxon>Saprolegniales</taxon>
        <taxon>Verrucalvaceae</taxon>
        <taxon>Aphanomyces</taxon>
    </lineage>
</organism>
<name>A0A6A5ACE1_APHAT</name>
<reference evidence="1 2" key="1">
    <citation type="submission" date="2019-06" db="EMBL/GenBank/DDBJ databases">
        <title>Genomics analysis of Aphanomyces spp. identifies a new class of oomycete effector associated with host adaptation.</title>
        <authorList>
            <person name="Gaulin E."/>
        </authorList>
    </citation>
    <scope>NUCLEOTIDE SEQUENCE [LARGE SCALE GENOMIC DNA]</scope>
    <source>
        <strain evidence="1 2">E</strain>
    </source>
</reference>
<dbReference type="EMBL" id="VJMI01014625">
    <property type="protein sequence ID" value="KAF0739895.1"/>
    <property type="molecule type" value="Genomic_DNA"/>
</dbReference>
<dbReference type="AlphaFoldDB" id="A0A6A5ACE1"/>
<dbReference type="Proteomes" id="UP000469452">
    <property type="component" value="Unassembled WGS sequence"/>
</dbReference>
<sequence length="175" mass="18922">MVLLAEPSGVFSPLPSPYAAVATECRLGVPTAHRAAVYLYLCCESDVKPTFIEASYTAAMSQVFKSGIPTTLTLHASYFGGLVHLAPYDLTPIQVQGFHRVCILFQHLGGVSYCTTSTPYIHRPELPYSHTTVGPYLVHLIPLLLSQTSEAATFVAVSVGMGPTHYYCVVNNIPC</sequence>
<comment type="caution">
    <text evidence="1">The sequence shown here is derived from an EMBL/GenBank/DDBJ whole genome shotgun (WGS) entry which is preliminary data.</text>
</comment>
<protein>
    <submittedName>
        <fullName evidence="1">Uncharacterized protein</fullName>
    </submittedName>
</protein>
<dbReference type="VEuPathDB" id="FungiDB:H257_08731"/>
<gene>
    <name evidence="1" type="ORF">AaE_008778</name>
</gene>
<proteinExistence type="predicted"/>
<evidence type="ECO:0000313" key="1">
    <source>
        <dbReference type="EMBL" id="KAF0739895.1"/>
    </source>
</evidence>